<evidence type="ECO:0000256" key="6">
    <source>
        <dbReference type="ARBA" id="ARBA00023242"/>
    </source>
</evidence>
<evidence type="ECO:0000256" key="1">
    <source>
        <dbReference type="ARBA" id="ARBA00004123"/>
    </source>
</evidence>
<evidence type="ECO:0000256" key="5">
    <source>
        <dbReference type="ARBA" id="ARBA00023187"/>
    </source>
</evidence>
<organism evidence="7 9">
    <name type="scientific">Kingdonia uniflora</name>
    <dbReference type="NCBI Taxonomy" id="39325"/>
    <lineage>
        <taxon>Eukaryota</taxon>
        <taxon>Viridiplantae</taxon>
        <taxon>Streptophyta</taxon>
        <taxon>Embryophyta</taxon>
        <taxon>Tracheophyta</taxon>
        <taxon>Spermatophyta</taxon>
        <taxon>Magnoliopsida</taxon>
        <taxon>Ranunculales</taxon>
        <taxon>Circaeasteraceae</taxon>
        <taxon>Kingdonia</taxon>
    </lineage>
</organism>
<dbReference type="InterPro" id="IPR045075">
    <property type="entry name" value="Syf1-like"/>
</dbReference>
<accession>A0A7J7NKG8</accession>
<dbReference type="AlphaFoldDB" id="A0A7J7NKG8"/>
<dbReference type="SUPFAM" id="SSF48452">
    <property type="entry name" value="TPR-like"/>
    <property type="match status" value="2"/>
</dbReference>
<dbReference type="GO" id="GO:0071014">
    <property type="term" value="C:post-mRNA release spliceosomal complex"/>
    <property type="evidence" value="ECO:0007669"/>
    <property type="project" value="TreeGrafter"/>
</dbReference>
<dbReference type="SMART" id="SM00386">
    <property type="entry name" value="HAT"/>
    <property type="match status" value="4"/>
</dbReference>
<protein>
    <recommendedName>
        <fullName evidence="10">Crooked neck protein</fullName>
    </recommendedName>
</protein>
<sequence>MGWIPDQQGWLSYIKFELRYNEIDRARAIFERLVAASSWIRFAKFELKNGNVRRARNCYERATDEKMGDDEEAEQIYYSLYEEVDAEDIERTREVYRECLQLILHNKFSFAKVWLLAAQFEIRQMKIKDARKILGNAIGISPKDKVLLLLSIIIDLKIFKKCIEIELQLANISRCRTLYEKYLKWVPQNCYAWIKYAELERSLNEQDRARAIFDIAIAQPALDMPGKL</sequence>
<dbReference type="GO" id="GO:0000245">
    <property type="term" value="P:spliceosomal complex assembly"/>
    <property type="evidence" value="ECO:0007669"/>
    <property type="project" value="TreeGrafter"/>
</dbReference>
<evidence type="ECO:0000313" key="7">
    <source>
        <dbReference type="EMBL" id="KAF6167677.1"/>
    </source>
</evidence>
<gene>
    <name evidence="7" type="ORF">GIB67_001950</name>
    <name evidence="8" type="ORF">GIB67_007067</name>
</gene>
<dbReference type="GO" id="GO:0000974">
    <property type="term" value="C:Prp19 complex"/>
    <property type="evidence" value="ECO:0007669"/>
    <property type="project" value="TreeGrafter"/>
</dbReference>
<keyword evidence="6" id="KW-0539">Nucleus</keyword>
<evidence type="ECO:0000313" key="9">
    <source>
        <dbReference type="Proteomes" id="UP000541444"/>
    </source>
</evidence>
<proteinExistence type="inferred from homology"/>
<dbReference type="InterPro" id="IPR003107">
    <property type="entry name" value="HAT"/>
</dbReference>
<dbReference type="EMBL" id="JACGCM010000720">
    <property type="protein sequence ID" value="KAF6167677.1"/>
    <property type="molecule type" value="Genomic_DNA"/>
</dbReference>
<comment type="subcellular location">
    <subcellularLocation>
        <location evidence="1">Nucleus</location>
    </subcellularLocation>
</comment>
<dbReference type="PANTHER" id="PTHR11246">
    <property type="entry name" value="PRE-MRNA SPLICING FACTOR"/>
    <property type="match status" value="1"/>
</dbReference>
<comment type="similarity">
    <text evidence="2">Belongs to the crooked-neck family.</text>
</comment>
<dbReference type="EMBL" id="JACGCM010000427">
    <property type="protein sequence ID" value="KAF6172554.1"/>
    <property type="molecule type" value="Genomic_DNA"/>
</dbReference>
<evidence type="ECO:0008006" key="10">
    <source>
        <dbReference type="Google" id="ProtNLM"/>
    </source>
</evidence>
<keyword evidence="9" id="KW-1185">Reference proteome</keyword>
<keyword evidence="3" id="KW-0507">mRNA processing</keyword>
<comment type="caution">
    <text evidence="7">The sequence shown here is derived from an EMBL/GenBank/DDBJ whole genome shotgun (WGS) entry which is preliminary data.</text>
</comment>
<name>A0A7J7NKG8_9MAGN</name>
<evidence type="ECO:0000313" key="8">
    <source>
        <dbReference type="EMBL" id="KAF6172554.1"/>
    </source>
</evidence>
<evidence type="ECO:0000256" key="2">
    <source>
        <dbReference type="ARBA" id="ARBA00008644"/>
    </source>
</evidence>
<dbReference type="Proteomes" id="UP000541444">
    <property type="component" value="Unassembled WGS sequence"/>
</dbReference>
<evidence type="ECO:0000256" key="4">
    <source>
        <dbReference type="ARBA" id="ARBA00022737"/>
    </source>
</evidence>
<dbReference type="InterPro" id="IPR011990">
    <property type="entry name" value="TPR-like_helical_dom_sf"/>
</dbReference>
<reference evidence="7 9" key="1">
    <citation type="journal article" date="2020" name="IScience">
        <title>Genome Sequencing of the Endangered Kingdonia uniflora (Circaeasteraceae, Ranunculales) Reveals Potential Mechanisms of Evolutionary Specialization.</title>
        <authorList>
            <person name="Sun Y."/>
            <person name="Deng T."/>
            <person name="Zhang A."/>
            <person name="Moore M.J."/>
            <person name="Landis J.B."/>
            <person name="Lin N."/>
            <person name="Zhang H."/>
            <person name="Zhang X."/>
            <person name="Huang J."/>
            <person name="Zhang X."/>
            <person name="Sun H."/>
            <person name="Wang H."/>
        </authorList>
    </citation>
    <scope>NUCLEOTIDE SEQUENCE [LARGE SCALE GENOMIC DNA]</scope>
    <source>
        <strain evidence="7">TB1705</strain>
        <tissue evidence="7">Leaf</tissue>
    </source>
</reference>
<dbReference type="GO" id="GO:0071007">
    <property type="term" value="C:U2-type catalytic step 2 spliceosome"/>
    <property type="evidence" value="ECO:0007669"/>
    <property type="project" value="TreeGrafter"/>
</dbReference>
<dbReference type="OrthoDB" id="541719at2759"/>
<dbReference type="Pfam" id="PF02184">
    <property type="entry name" value="HAT"/>
    <property type="match status" value="1"/>
</dbReference>
<keyword evidence="5" id="KW-0508">mRNA splicing</keyword>
<dbReference type="PANTHER" id="PTHR11246:SF3">
    <property type="entry name" value="CROOKED NECK-LIKE PROTEIN 1"/>
    <property type="match status" value="1"/>
</dbReference>
<dbReference type="GO" id="GO:0071011">
    <property type="term" value="C:precatalytic spliceosome"/>
    <property type="evidence" value="ECO:0007669"/>
    <property type="project" value="TreeGrafter"/>
</dbReference>
<keyword evidence="4" id="KW-0677">Repeat</keyword>
<evidence type="ECO:0000256" key="3">
    <source>
        <dbReference type="ARBA" id="ARBA00022664"/>
    </source>
</evidence>
<dbReference type="Gene3D" id="1.25.40.10">
    <property type="entry name" value="Tetratricopeptide repeat domain"/>
    <property type="match status" value="1"/>
</dbReference>